<dbReference type="GO" id="GO:0016020">
    <property type="term" value="C:membrane"/>
    <property type="evidence" value="ECO:0007669"/>
    <property type="project" value="UniProtKB-SubCell"/>
</dbReference>
<evidence type="ECO:0000256" key="1">
    <source>
        <dbReference type="ARBA" id="ARBA00023224"/>
    </source>
</evidence>
<gene>
    <name evidence="7" type="ORF">GEV01_30205</name>
</gene>
<dbReference type="CDD" id="cd06225">
    <property type="entry name" value="HAMP"/>
    <property type="match status" value="2"/>
</dbReference>
<keyword evidence="8" id="KW-1185">Reference proteome</keyword>
<dbReference type="EMBL" id="WHUF01000013">
    <property type="protein sequence ID" value="MQA23799.1"/>
    <property type="molecule type" value="Genomic_DNA"/>
</dbReference>
<dbReference type="SMART" id="SM00283">
    <property type="entry name" value="MA"/>
    <property type="match status" value="1"/>
</dbReference>
<feature type="domain" description="HAMP" evidence="6">
    <location>
        <begin position="273"/>
        <end position="325"/>
    </location>
</feature>
<dbReference type="Pfam" id="PF00015">
    <property type="entry name" value="MCPsignal"/>
    <property type="match status" value="1"/>
</dbReference>
<evidence type="ECO:0000259" key="5">
    <source>
        <dbReference type="PROSITE" id="PS50111"/>
    </source>
</evidence>
<dbReference type="Pfam" id="PF00672">
    <property type="entry name" value="HAMP"/>
    <property type="match status" value="2"/>
</dbReference>
<evidence type="ECO:0000313" key="8">
    <source>
        <dbReference type="Proteomes" id="UP000444318"/>
    </source>
</evidence>
<sequence length="604" mass="64793">MLNNLSIKKKLTFGFGAIIAIILVLLTMSYNNFSQLSAASGWDRHTLEVLLEANKIETALLQIQTSTRGFMLTGEESTTKQIPAEEESVHRHLAAIKTLTVDNPAQQERLTRLGPMMDSWINDVIHPLLDKRRELNKHVGVTQQVATAADVLNGAKTISEVRALIREISDEESRLLALRSKLAGDLQQNMSLILILGGSLCVVLAIVIGYLLIKALLAPLNNLTHAVGRIAAGEQSARAAVLSGDELGQVTTEFNRMAQSIQDSQANEQAATNLLKSKVDSLLGVVSKAAAGDLTGKIEVAGSDAIGQLAHGLDRMFENLRALLNNVQKAGIQVTTSATEIAASAKQQEATGIEQAQTSVEILSTTKEISANTSQLLKTMEDATAVADYTTNATADAQNNLRRMDSTMQHMVSATDSINAKLAALSEKASNINSVLITITKVADQTNILSLNAAIEAEKAGEAGRGFSVVATEIRRLADQTSVSTWDIEQMLKEMQSAVSASVMGMDKFSEEIRRSVGEVRQVTDQLSGVMDQVQKLAPQFDAVLQGMQSQAVGAQQISETMMQLNDATQQTVESLKATSEAVHQLQYAAGDLQSSVANFAVTA</sequence>
<keyword evidence="4" id="KW-0812">Transmembrane</keyword>
<feature type="domain" description="HAMP" evidence="6">
    <location>
        <begin position="214"/>
        <end position="266"/>
    </location>
</feature>
<dbReference type="PROSITE" id="PS50885">
    <property type="entry name" value="HAMP"/>
    <property type="match status" value="2"/>
</dbReference>
<dbReference type="InterPro" id="IPR003660">
    <property type="entry name" value="HAMP_dom"/>
</dbReference>
<dbReference type="GO" id="GO:0007165">
    <property type="term" value="P:signal transduction"/>
    <property type="evidence" value="ECO:0007669"/>
    <property type="project" value="UniProtKB-KW"/>
</dbReference>
<keyword evidence="4" id="KW-0472">Membrane</keyword>
<dbReference type="PANTHER" id="PTHR32089">
    <property type="entry name" value="METHYL-ACCEPTING CHEMOTAXIS PROTEIN MCPB"/>
    <property type="match status" value="1"/>
</dbReference>
<keyword evidence="1 3" id="KW-0807">Transducer</keyword>
<dbReference type="SMART" id="SM00304">
    <property type="entry name" value="HAMP"/>
    <property type="match status" value="2"/>
</dbReference>
<dbReference type="PANTHER" id="PTHR32089:SF120">
    <property type="entry name" value="METHYL-ACCEPTING CHEMOTAXIS PROTEIN TLPQ"/>
    <property type="match status" value="1"/>
</dbReference>
<dbReference type="CDD" id="cd19410">
    <property type="entry name" value="HK9-like_sensor"/>
    <property type="match status" value="1"/>
</dbReference>
<evidence type="ECO:0000256" key="4">
    <source>
        <dbReference type="SAM" id="Phobius"/>
    </source>
</evidence>
<comment type="similarity">
    <text evidence="2">Belongs to the methyl-accepting chemotaxis (MCP) protein family.</text>
</comment>
<feature type="domain" description="Methyl-accepting transducer" evidence="5">
    <location>
        <begin position="330"/>
        <end position="566"/>
    </location>
</feature>
<evidence type="ECO:0000256" key="3">
    <source>
        <dbReference type="PROSITE-ProRule" id="PRU00284"/>
    </source>
</evidence>
<keyword evidence="4" id="KW-1133">Transmembrane helix</keyword>
<dbReference type="PRINTS" id="PR00260">
    <property type="entry name" value="CHEMTRNSDUCR"/>
</dbReference>
<evidence type="ECO:0000259" key="6">
    <source>
        <dbReference type="PROSITE" id="PS50885"/>
    </source>
</evidence>
<dbReference type="GO" id="GO:0004888">
    <property type="term" value="F:transmembrane signaling receptor activity"/>
    <property type="evidence" value="ECO:0007669"/>
    <property type="project" value="InterPro"/>
</dbReference>
<comment type="caution">
    <text evidence="7">The sequence shown here is derived from an EMBL/GenBank/DDBJ whole genome shotgun (WGS) entry which is preliminary data.</text>
</comment>
<dbReference type="InterPro" id="IPR004089">
    <property type="entry name" value="MCPsignal_dom"/>
</dbReference>
<dbReference type="InterPro" id="IPR004090">
    <property type="entry name" value="Chemotax_Me-accpt_rcpt"/>
</dbReference>
<proteinExistence type="inferred from homology"/>
<dbReference type="PROSITE" id="PS50111">
    <property type="entry name" value="CHEMOTAXIS_TRANSDUC_2"/>
    <property type="match status" value="1"/>
</dbReference>
<reference evidence="7 8" key="1">
    <citation type="submission" date="2019-10" db="EMBL/GenBank/DDBJ databases">
        <title>Two novel species isolated from a subtropical stream in China.</title>
        <authorList>
            <person name="Lu H."/>
        </authorList>
    </citation>
    <scope>NUCLEOTIDE SEQUENCE [LARGE SCALE GENOMIC DNA]</scope>
    <source>
        <strain evidence="7 8">FT103W</strain>
    </source>
</reference>
<evidence type="ECO:0000313" key="7">
    <source>
        <dbReference type="EMBL" id="MQA23799.1"/>
    </source>
</evidence>
<feature type="transmembrane region" description="Helical" evidence="4">
    <location>
        <begin position="190"/>
        <end position="213"/>
    </location>
</feature>
<accession>A0A843SHM4</accession>
<feature type="transmembrane region" description="Helical" evidence="4">
    <location>
        <begin position="12"/>
        <end position="30"/>
    </location>
</feature>
<dbReference type="Proteomes" id="UP000444318">
    <property type="component" value="Unassembled WGS sequence"/>
</dbReference>
<organism evidence="7 8">
    <name type="scientific">Rugamonas rivuli</name>
    <dbReference type="NCBI Taxonomy" id="2743358"/>
    <lineage>
        <taxon>Bacteria</taxon>
        <taxon>Pseudomonadati</taxon>
        <taxon>Pseudomonadota</taxon>
        <taxon>Betaproteobacteria</taxon>
        <taxon>Burkholderiales</taxon>
        <taxon>Oxalobacteraceae</taxon>
        <taxon>Telluria group</taxon>
        <taxon>Rugamonas</taxon>
    </lineage>
</organism>
<evidence type="ECO:0000256" key="2">
    <source>
        <dbReference type="ARBA" id="ARBA00029447"/>
    </source>
</evidence>
<dbReference type="SUPFAM" id="SSF158472">
    <property type="entry name" value="HAMP domain-like"/>
    <property type="match status" value="1"/>
</dbReference>
<dbReference type="GO" id="GO:0006935">
    <property type="term" value="P:chemotaxis"/>
    <property type="evidence" value="ECO:0007669"/>
    <property type="project" value="InterPro"/>
</dbReference>
<name>A0A843SHM4_9BURK</name>
<protein>
    <submittedName>
        <fullName evidence="7">HAMP domain-containing protein</fullName>
    </submittedName>
</protein>
<dbReference type="InterPro" id="IPR007891">
    <property type="entry name" value="CHASE3"/>
</dbReference>
<dbReference type="Gene3D" id="1.10.287.950">
    <property type="entry name" value="Methyl-accepting chemotaxis protein"/>
    <property type="match status" value="1"/>
</dbReference>
<dbReference type="Gene3D" id="6.10.340.10">
    <property type="match status" value="1"/>
</dbReference>
<dbReference type="Pfam" id="PF05227">
    <property type="entry name" value="CHASE3"/>
    <property type="match status" value="1"/>
</dbReference>
<dbReference type="AlphaFoldDB" id="A0A843SHM4"/>
<dbReference type="RefSeq" id="WP_152810050.1">
    <property type="nucleotide sequence ID" value="NZ_WHUF01000013.1"/>
</dbReference>
<dbReference type="SUPFAM" id="SSF58104">
    <property type="entry name" value="Methyl-accepting chemotaxis protein (MCP) signaling domain"/>
    <property type="match status" value="1"/>
</dbReference>